<dbReference type="InterPro" id="IPR006342">
    <property type="entry name" value="FkbM_mtfrase"/>
</dbReference>
<evidence type="ECO:0000256" key="1">
    <source>
        <dbReference type="SAM" id="Coils"/>
    </source>
</evidence>
<dbReference type="Proteomes" id="UP001209854">
    <property type="component" value="Unassembled WGS sequence"/>
</dbReference>
<dbReference type="InterPro" id="IPR053188">
    <property type="entry name" value="FkbM_Methyltransferase"/>
</dbReference>
<feature type="coiled-coil region" evidence="1">
    <location>
        <begin position="246"/>
        <end position="280"/>
    </location>
</feature>
<keyword evidence="3" id="KW-0489">Methyltransferase</keyword>
<evidence type="ECO:0000313" key="3">
    <source>
        <dbReference type="EMBL" id="MCW7552195.1"/>
    </source>
</evidence>
<dbReference type="PANTHER" id="PTHR36973">
    <property type="entry name" value="SLL1456 PROTEIN-RELATED"/>
    <property type="match status" value="1"/>
</dbReference>
<sequence>MIFDVGANNGLFCLEVARKKPDIILHAFEPNSELYRHLCTIKNKENLSNLHIHKLAISDYTGSGKLNISDSADKGCSSLLDFNEINIKNDKYWRSRTDLKYSHTEEVSIITLSSFIKEERIDVIDFIKIDAQGLDLSILASSGIYLDIIKAGMLEVPSVASNSLYESESQDIHKALNFFSSNGYTIKAIKPNDMACNEFNIFFTKNPETWFDMINELGLVGIDIFDGKNYWHHHSRYMNYDESEVESRLNKRIINLNEEVERLNNRILELDKEILRLSRI</sequence>
<dbReference type="Gene3D" id="3.40.50.150">
    <property type="entry name" value="Vaccinia Virus protein VP39"/>
    <property type="match status" value="1"/>
</dbReference>
<dbReference type="EMBL" id="JAPFCC010000001">
    <property type="protein sequence ID" value="MCW7552195.1"/>
    <property type="molecule type" value="Genomic_DNA"/>
</dbReference>
<keyword evidence="4" id="KW-1185">Reference proteome</keyword>
<dbReference type="PANTHER" id="PTHR36973:SF4">
    <property type="entry name" value="NODULATION PROTEIN"/>
    <property type="match status" value="1"/>
</dbReference>
<accession>A0ABT3MS44</accession>
<dbReference type="SUPFAM" id="SSF53335">
    <property type="entry name" value="S-adenosyl-L-methionine-dependent methyltransferases"/>
    <property type="match status" value="1"/>
</dbReference>
<dbReference type="RefSeq" id="WP_262567177.1">
    <property type="nucleotide sequence ID" value="NZ_JAPFCC010000001.1"/>
</dbReference>
<feature type="domain" description="Methyltransferase FkbM" evidence="2">
    <location>
        <begin position="4"/>
        <end position="184"/>
    </location>
</feature>
<keyword evidence="1" id="KW-0175">Coiled coil</keyword>
<reference evidence="3 4" key="1">
    <citation type="submission" date="2022-10" db="EMBL/GenBank/DDBJ databases">
        <title>High-quality genome sequences of two octocoral-associated bacteria, Endozoicomonas euniceicola EF212 and Endozoicomonas gorgoniicola PS125.</title>
        <authorList>
            <person name="Chiou Y.-J."/>
            <person name="Chen Y.-H."/>
        </authorList>
    </citation>
    <scope>NUCLEOTIDE SEQUENCE [LARGE SCALE GENOMIC DNA]</scope>
    <source>
        <strain evidence="3 4">PS125</strain>
    </source>
</reference>
<comment type="caution">
    <text evidence="3">The sequence shown here is derived from an EMBL/GenBank/DDBJ whole genome shotgun (WGS) entry which is preliminary data.</text>
</comment>
<keyword evidence="3" id="KW-0808">Transferase</keyword>
<proteinExistence type="predicted"/>
<protein>
    <submittedName>
        <fullName evidence="3">FkbM family methyltransferase</fullName>
    </submittedName>
</protein>
<gene>
    <name evidence="3" type="ORF">NX722_05940</name>
</gene>
<dbReference type="InterPro" id="IPR029063">
    <property type="entry name" value="SAM-dependent_MTases_sf"/>
</dbReference>
<name>A0ABT3MS44_9GAMM</name>
<evidence type="ECO:0000259" key="2">
    <source>
        <dbReference type="Pfam" id="PF05050"/>
    </source>
</evidence>
<dbReference type="Pfam" id="PF05050">
    <property type="entry name" value="Methyltransf_21"/>
    <property type="match status" value="1"/>
</dbReference>
<dbReference type="GO" id="GO:0008168">
    <property type="term" value="F:methyltransferase activity"/>
    <property type="evidence" value="ECO:0007669"/>
    <property type="project" value="UniProtKB-KW"/>
</dbReference>
<organism evidence="3 4">
    <name type="scientific">Endozoicomonas gorgoniicola</name>
    <dbReference type="NCBI Taxonomy" id="1234144"/>
    <lineage>
        <taxon>Bacteria</taxon>
        <taxon>Pseudomonadati</taxon>
        <taxon>Pseudomonadota</taxon>
        <taxon>Gammaproteobacteria</taxon>
        <taxon>Oceanospirillales</taxon>
        <taxon>Endozoicomonadaceae</taxon>
        <taxon>Endozoicomonas</taxon>
    </lineage>
</organism>
<dbReference type="GO" id="GO:0032259">
    <property type="term" value="P:methylation"/>
    <property type="evidence" value="ECO:0007669"/>
    <property type="project" value="UniProtKB-KW"/>
</dbReference>
<dbReference type="NCBIfam" id="TIGR01444">
    <property type="entry name" value="fkbM_fam"/>
    <property type="match status" value="1"/>
</dbReference>
<evidence type="ECO:0000313" key="4">
    <source>
        <dbReference type="Proteomes" id="UP001209854"/>
    </source>
</evidence>